<dbReference type="RefSeq" id="WP_342696051.1">
    <property type="nucleotide sequence ID" value="NZ_JBCGDO010000011.1"/>
</dbReference>
<dbReference type="GO" id="GO:0016301">
    <property type="term" value="F:kinase activity"/>
    <property type="evidence" value="ECO:0007669"/>
    <property type="project" value="UniProtKB-KW"/>
</dbReference>
<evidence type="ECO:0000256" key="2">
    <source>
        <dbReference type="ARBA" id="ARBA00005056"/>
    </source>
</evidence>
<reference evidence="15 16" key="1">
    <citation type="submission" date="2024-03" db="EMBL/GenBank/DDBJ databases">
        <title>Two novel species of the genus Flavobacterium exhibiting potentially degradation of complex polysaccharides.</title>
        <authorList>
            <person name="Lian X."/>
        </authorList>
    </citation>
    <scope>NUCLEOTIDE SEQUENCE [LARGE SCALE GENOMIC DNA]</scope>
    <source>
        <strain evidence="16">j3</strain>
    </source>
</reference>
<evidence type="ECO:0000256" key="10">
    <source>
        <dbReference type="ARBA" id="ARBA00023167"/>
    </source>
</evidence>
<dbReference type="EMBL" id="JBCGDO010000011">
    <property type="protein sequence ID" value="MEM0542849.1"/>
    <property type="molecule type" value="Genomic_DNA"/>
</dbReference>
<keyword evidence="16" id="KW-1185">Reference proteome</keyword>
<evidence type="ECO:0000256" key="12">
    <source>
        <dbReference type="PIRNR" id="PIRNR036497"/>
    </source>
</evidence>
<dbReference type="PANTHER" id="PTHR43070:SF3">
    <property type="entry name" value="HOMOSERINE DEHYDROGENASE"/>
    <property type="match status" value="1"/>
</dbReference>
<name>A0ABU9N562_9FLAO</name>
<feature type="domain" description="Aspartate/homoserine dehydrogenase NAD-binding" evidence="14">
    <location>
        <begin position="12"/>
        <end position="146"/>
    </location>
</feature>
<evidence type="ECO:0000259" key="13">
    <source>
        <dbReference type="Pfam" id="PF00742"/>
    </source>
</evidence>
<dbReference type="EC" id="1.1.1.3" evidence="5 12"/>
<dbReference type="SUPFAM" id="SSF51735">
    <property type="entry name" value="NAD(P)-binding Rossmann-fold domains"/>
    <property type="match status" value="1"/>
</dbReference>
<evidence type="ECO:0000256" key="11">
    <source>
        <dbReference type="ARBA" id="ARBA00048841"/>
    </source>
</evidence>
<feature type="domain" description="Homoserine dehydrogenase catalytic" evidence="13">
    <location>
        <begin position="154"/>
        <end position="352"/>
    </location>
</feature>
<dbReference type="Pfam" id="PF03447">
    <property type="entry name" value="NAD_binding_3"/>
    <property type="match status" value="1"/>
</dbReference>
<dbReference type="InterPro" id="IPR011147">
    <property type="entry name" value="Bifunc_Aspkin/hSer_DH"/>
</dbReference>
<dbReference type="Gene3D" id="3.40.50.720">
    <property type="entry name" value="NAD(P)-binding Rossmann-like Domain"/>
    <property type="match status" value="1"/>
</dbReference>
<evidence type="ECO:0000256" key="7">
    <source>
        <dbReference type="ARBA" id="ARBA00022697"/>
    </source>
</evidence>
<dbReference type="PANTHER" id="PTHR43070">
    <property type="match status" value="1"/>
</dbReference>
<organism evidence="15 16">
    <name type="scientific">Flavobacterium aureirubrum</name>
    <dbReference type="NCBI Taxonomy" id="3133147"/>
    <lineage>
        <taxon>Bacteria</taxon>
        <taxon>Pseudomonadati</taxon>
        <taxon>Bacteroidota</taxon>
        <taxon>Flavobacteriia</taxon>
        <taxon>Flavobacteriales</taxon>
        <taxon>Flavobacteriaceae</taxon>
        <taxon>Flavobacterium</taxon>
    </lineage>
</organism>
<protein>
    <recommendedName>
        <fullName evidence="5 12">Homoserine dehydrogenase</fullName>
        <shortName evidence="12">HDH</shortName>
        <ecNumber evidence="5 12">1.1.1.3</ecNumber>
    </recommendedName>
</protein>
<dbReference type="InterPro" id="IPR005106">
    <property type="entry name" value="Asp/hSer_DH_NAD-bd"/>
</dbReference>
<keyword evidence="15" id="KW-0808">Transferase</keyword>
<gene>
    <name evidence="15" type="ORF">WFZ85_09470</name>
</gene>
<keyword evidence="9 12" id="KW-0560">Oxidoreductase</keyword>
<dbReference type="InterPro" id="IPR022697">
    <property type="entry name" value="HDH_short"/>
</dbReference>
<comment type="similarity">
    <text evidence="4 12">Belongs to the homoserine dehydrogenase family.</text>
</comment>
<dbReference type="InterPro" id="IPR036291">
    <property type="entry name" value="NAD(P)-bd_dom_sf"/>
</dbReference>
<keyword evidence="7 12" id="KW-0791">Threonine biosynthesis</keyword>
<comment type="caution">
    <text evidence="15">The sequence shown here is derived from an EMBL/GenBank/DDBJ whole genome shotgun (WGS) entry which is preliminary data.</text>
</comment>
<dbReference type="Pfam" id="PF00742">
    <property type="entry name" value="Homoserine_dh"/>
    <property type="match status" value="1"/>
</dbReference>
<evidence type="ECO:0000259" key="14">
    <source>
        <dbReference type="Pfam" id="PF03447"/>
    </source>
</evidence>
<evidence type="ECO:0000256" key="5">
    <source>
        <dbReference type="ARBA" id="ARBA00013213"/>
    </source>
</evidence>
<dbReference type="InterPro" id="IPR001342">
    <property type="entry name" value="HDH_cat"/>
</dbReference>
<proteinExistence type="inferred from homology"/>
<evidence type="ECO:0000256" key="4">
    <source>
        <dbReference type="ARBA" id="ARBA00006753"/>
    </source>
</evidence>
<evidence type="ECO:0000313" key="15">
    <source>
        <dbReference type="EMBL" id="MEM0542849.1"/>
    </source>
</evidence>
<comment type="pathway">
    <text evidence="3">Amino-acid biosynthesis; L-methionine biosynthesis via de novo pathway; L-homoserine from L-aspartate: step 3/3.</text>
</comment>
<evidence type="ECO:0000256" key="8">
    <source>
        <dbReference type="ARBA" id="ARBA00022857"/>
    </source>
</evidence>
<dbReference type="SUPFAM" id="SSF55347">
    <property type="entry name" value="Glyceraldehyde-3-phosphate dehydrogenase-like, C-terminal domain"/>
    <property type="match status" value="1"/>
</dbReference>
<accession>A0ABU9N562</accession>
<dbReference type="Proteomes" id="UP001460072">
    <property type="component" value="Unassembled WGS sequence"/>
</dbReference>
<dbReference type="Gene3D" id="3.30.360.10">
    <property type="entry name" value="Dihydrodipicolinate Reductase, domain 2"/>
    <property type="match status" value="1"/>
</dbReference>
<keyword evidence="6 12" id="KW-0028">Amino-acid biosynthesis</keyword>
<comment type="pathway">
    <text evidence="2">Amino-acid biosynthesis; L-threonine biosynthesis; L-threonine from L-aspartate: step 3/5.</text>
</comment>
<keyword evidence="8 12" id="KW-0521">NADP</keyword>
<evidence type="ECO:0000256" key="3">
    <source>
        <dbReference type="ARBA" id="ARBA00005062"/>
    </source>
</evidence>
<keyword evidence="15" id="KW-0418">Kinase</keyword>
<dbReference type="PIRSF" id="PIRSF036497">
    <property type="entry name" value="HDH_short"/>
    <property type="match status" value="1"/>
</dbReference>
<comment type="cofactor">
    <cofactor evidence="1">
        <name>a metal cation</name>
        <dbReference type="ChEBI" id="CHEBI:25213"/>
    </cofactor>
</comment>
<evidence type="ECO:0000256" key="1">
    <source>
        <dbReference type="ARBA" id="ARBA00001920"/>
    </source>
</evidence>
<evidence type="ECO:0000313" key="16">
    <source>
        <dbReference type="Proteomes" id="UP001460072"/>
    </source>
</evidence>
<evidence type="ECO:0000256" key="6">
    <source>
        <dbReference type="ARBA" id="ARBA00022605"/>
    </source>
</evidence>
<comment type="catalytic activity">
    <reaction evidence="11">
        <text>L-homoserine + NADP(+) = L-aspartate 4-semialdehyde + NADPH + H(+)</text>
        <dbReference type="Rhea" id="RHEA:15761"/>
        <dbReference type="ChEBI" id="CHEBI:15378"/>
        <dbReference type="ChEBI" id="CHEBI:57476"/>
        <dbReference type="ChEBI" id="CHEBI:57783"/>
        <dbReference type="ChEBI" id="CHEBI:58349"/>
        <dbReference type="ChEBI" id="CHEBI:537519"/>
        <dbReference type="EC" id="1.1.1.3"/>
    </reaction>
    <physiologicalReaction direction="right-to-left" evidence="11">
        <dbReference type="Rhea" id="RHEA:15763"/>
    </physiologicalReaction>
</comment>
<sequence length="366" mass="41254">MSTLRINIILFGIGNVGSTLINQVIESQKFFLEKRNVDLRFPIITNSTLAFFEKEGVKNQWEANFGQSAIPFRIEDIIDYVQEQNLENLVAVDATASSEIIKSYIPLIQNRFNIVAANKKANTLHLYFYHELRRSLKNFDKTFLYETNVGAGLPVVQTIKDLHFSGEKITKIRGVFSGSLSYIFNRFSSEETPFSKILLDAEKIGLTEPDSREDLSGNDVARKLLILAREIEQKFEFSDIKIETLLLPELNEKQSKAQYANNKTLFDKPFNIAKITQAENHVLRYVGELDVITQKLEVKLVSVPKSSALGQLKGADNLIEIYTKSYGEIPIVIQGAGAGKEVTARGVLTDILKIADKLKIQEAVFE</sequence>
<keyword evidence="10 12" id="KW-0486">Methionine biosynthesis</keyword>
<evidence type="ECO:0000256" key="9">
    <source>
        <dbReference type="ARBA" id="ARBA00023002"/>
    </source>
</evidence>